<feature type="domain" description="P-type ATPase A" evidence="9">
    <location>
        <begin position="128"/>
        <end position="214"/>
    </location>
</feature>
<dbReference type="InterPro" id="IPR036412">
    <property type="entry name" value="HAD-like_sf"/>
</dbReference>
<dbReference type="InterPro" id="IPR051014">
    <property type="entry name" value="Cation_Transport_ATPase_IB"/>
</dbReference>
<dbReference type="GO" id="GO:0015086">
    <property type="term" value="F:cadmium ion transmembrane transporter activity"/>
    <property type="evidence" value="ECO:0007669"/>
    <property type="project" value="TreeGrafter"/>
</dbReference>
<dbReference type="SUPFAM" id="SSF56784">
    <property type="entry name" value="HAD-like"/>
    <property type="match status" value="1"/>
</dbReference>
<dbReference type="GO" id="GO:0016887">
    <property type="term" value="F:ATP hydrolysis activity"/>
    <property type="evidence" value="ECO:0007669"/>
    <property type="project" value="InterPro"/>
</dbReference>
<accession>A0A090CY89</accession>
<evidence type="ECO:0000256" key="3">
    <source>
        <dbReference type="ARBA" id="ARBA00022692"/>
    </source>
</evidence>
<organism evidence="10 11">
    <name type="scientific">Candidatus Criblamydia sequanensis CRIB-18</name>
    <dbReference type="NCBI Taxonomy" id="1437425"/>
    <lineage>
        <taxon>Bacteria</taxon>
        <taxon>Pseudomonadati</taxon>
        <taxon>Chlamydiota</taxon>
        <taxon>Chlamydiia</taxon>
        <taxon>Parachlamydiales</taxon>
        <taxon>Candidatus Criblamydiaceae</taxon>
        <taxon>Candidatus Criblamydia</taxon>
    </lineage>
</organism>
<evidence type="ECO:0000256" key="1">
    <source>
        <dbReference type="ARBA" id="ARBA00004370"/>
    </source>
</evidence>
<dbReference type="NCBIfam" id="TIGR01494">
    <property type="entry name" value="ATPase_P-type"/>
    <property type="match status" value="1"/>
</dbReference>
<dbReference type="GO" id="GO:0046872">
    <property type="term" value="F:metal ion binding"/>
    <property type="evidence" value="ECO:0007669"/>
    <property type="project" value="UniProtKB-KW"/>
</dbReference>
<dbReference type="PANTHER" id="PTHR48085:SF5">
    <property type="entry name" value="CADMIUM_ZINC-TRANSPORTING ATPASE HMA4-RELATED"/>
    <property type="match status" value="1"/>
</dbReference>
<dbReference type="InterPro" id="IPR023299">
    <property type="entry name" value="ATPase_P-typ_cyto_dom_N"/>
</dbReference>
<evidence type="ECO:0000313" key="11">
    <source>
        <dbReference type="Proteomes" id="UP000031552"/>
    </source>
</evidence>
<dbReference type="Gene3D" id="2.70.150.10">
    <property type="entry name" value="Calcium-transporting ATPase, cytoplasmic transduction domain A"/>
    <property type="match status" value="1"/>
</dbReference>
<feature type="transmembrane region" description="Helical" evidence="8">
    <location>
        <begin position="268"/>
        <end position="291"/>
    </location>
</feature>
<keyword evidence="8" id="KW-1003">Cell membrane</keyword>
<evidence type="ECO:0000256" key="6">
    <source>
        <dbReference type="ARBA" id="ARBA00039097"/>
    </source>
</evidence>
<feature type="transmembrane region" description="Helical" evidence="8">
    <location>
        <begin position="9"/>
        <end position="30"/>
    </location>
</feature>
<name>A0A090CY89_9BACT</name>
<feature type="transmembrane region" description="Helical" evidence="8">
    <location>
        <begin position="65"/>
        <end position="82"/>
    </location>
</feature>
<dbReference type="Proteomes" id="UP000031552">
    <property type="component" value="Unassembled WGS sequence"/>
</dbReference>
<dbReference type="NCBIfam" id="TIGR01512">
    <property type="entry name" value="ATPase-IB2_Cd"/>
    <property type="match status" value="1"/>
</dbReference>
<dbReference type="EMBL" id="CCEJ010000003">
    <property type="protein sequence ID" value="CDR33407.1"/>
    <property type="molecule type" value="Genomic_DNA"/>
</dbReference>
<dbReference type="eggNOG" id="COG2217">
    <property type="taxonomic scope" value="Bacteria"/>
</dbReference>
<dbReference type="InterPro" id="IPR027256">
    <property type="entry name" value="P-typ_ATPase_IB"/>
</dbReference>
<comment type="subcellular location">
    <subcellularLocation>
        <location evidence="8">Cell membrane</location>
    </subcellularLocation>
    <subcellularLocation>
        <location evidence="1">Membrane</location>
    </subcellularLocation>
</comment>
<dbReference type="Pfam" id="PF00122">
    <property type="entry name" value="E1-E2_ATPase"/>
    <property type="match status" value="1"/>
</dbReference>
<dbReference type="NCBIfam" id="TIGR01525">
    <property type="entry name" value="ATPase-IB_hvy"/>
    <property type="match status" value="1"/>
</dbReference>
<dbReference type="Gene3D" id="3.40.50.1000">
    <property type="entry name" value="HAD superfamily/HAD-like"/>
    <property type="match status" value="1"/>
</dbReference>
<dbReference type="SUPFAM" id="SSF81665">
    <property type="entry name" value="Calcium ATPase, transmembrane domain M"/>
    <property type="match status" value="1"/>
</dbReference>
<reference evidence="10" key="2">
    <citation type="submission" date="2014-09" db="EMBL/GenBank/DDBJ databases">
        <title>Criblamydia sequanensis harbors a mega-plasmid encoding arsenite resistance.</title>
        <authorList>
            <person name="Bertelli C."/>
            <person name="Goesmann A."/>
            <person name="Greub G."/>
        </authorList>
    </citation>
    <scope>NUCLEOTIDE SEQUENCE [LARGE SCALE GENOMIC DNA]</scope>
    <source>
        <strain evidence="10">CRIB-18</strain>
    </source>
</reference>
<evidence type="ECO:0000256" key="2">
    <source>
        <dbReference type="ARBA" id="ARBA00006024"/>
    </source>
</evidence>
<dbReference type="InterPro" id="IPR023298">
    <property type="entry name" value="ATPase_P-typ_TM_dom_sf"/>
</dbReference>
<gene>
    <name evidence="10" type="primary">cadA</name>
    <name evidence="10" type="ORF">CSEC_0574</name>
</gene>
<dbReference type="PRINTS" id="PR00941">
    <property type="entry name" value="CDATPASE"/>
</dbReference>
<sequence length="629" mass="68502">MSIFRDIKFLWLLGSLILVAFLELLSFSGFQLERSLAFPFFLFIILFIGHQTLKDGLKALVNLNFKSINLLMVIAVFGAFYLQKYEEAAIVIVLYNLAEKLEDFGIEKSKSALLSLAEKMPKTALIRGQDSLVPVDQVKIGEIVVVKPGEMIPLDGEVALGFSAVDESSITGEPLPKDKMAGDKVFAGTLNKQGYLEVKVSKLSKNSTLSRIQEITSQATKEKANTQKFIEVFSSYYTPFVMLLALIWAVVPPLFFNASFHQNFLDALTLLVIACPCALVISTPVSIYSAIGNAANKGILVKGGRALEAIGAINAIALDKTRTLTFGTPIVTDVIAFGNHSKEHILACAAGIEAQSEHPLAKSIVKAAKQDQMEPHAVENFEIRVGKGAKADCLVCQDKHHCLGKLEFILEEHKVSDEVLKKIDELQEQGKTVIIICTHKEVEGLIGLLDEIREESGKVIQKLKSLQVYPIMLTGDNYAAANAVAKEIGIEEVKANQLPEDKARAIKELLSKYQKVAMIGDGINDAPALALSNVGITMSDLGSDTAIEAASIVMLHDHLNRLPFLIKLGRKTIQTIKVNTFLAIGIKIIFIALALLGASNLALAIFADVGVTLLVILNSLRLSSYSPEY</sequence>
<keyword evidence="11" id="KW-1185">Reference proteome</keyword>
<dbReference type="GO" id="GO:0016463">
    <property type="term" value="F:P-type zinc transporter activity"/>
    <property type="evidence" value="ECO:0007669"/>
    <property type="project" value="UniProtKB-EC"/>
</dbReference>
<reference evidence="10" key="1">
    <citation type="submission" date="2013-12" db="EMBL/GenBank/DDBJ databases">
        <authorList>
            <person name="Linke B."/>
        </authorList>
    </citation>
    <scope>NUCLEOTIDE SEQUENCE [LARGE SCALE GENOMIC DNA]</scope>
    <source>
        <strain evidence="10">CRIB-18</strain>
    </source>
</reference>
<comment type="caution">
    <text evidence="10">The sequence shown here is derived from an EMBL/GenBank/DDBJ whole genome shotgun (WGS) entry which is preliminary data.</text>
</comment>
<comment type="similarity">
    <text evidence="2 8">Belongs to the cation transport ATPase (P-type) (TC 3.A.3) family. Type IB subfamily.</text>
</comment>
<keyword evidence="8" id="KW-0547">Nucleotide-binding</keyword>
<protein>
    <recommendedName>
        <fullName evidence="6">P-type Zn(2+) transporter</fullName>
        <ecNumber evidence="6">7.2.2.12</ecNumber>
    </recommendedName>
</protein>
<dbReference type="EC" id="7.2.2.12" evidence="6"/>
<dbReference type="STRING" id="1437425.CSEC_0574"/>
<evidence type="ECO:0000256" key="7">
    <source>
        <dbReference type="ARBA" id="ARBA00047308"/>
    </source>
</evidence>
<feature type="transmembrane region" description="Helical" evidence="8">
    <location>
        <begin position="576"/>
        <end position="595"/>
    </location>
</feature>
<evidence type="ECO:0000313" key="10">
    <source>
        <dbReference type="EMBL" id="CDR33407.1"/>
    </source>
</evidence>
<keyword evidence="8" id="KW-0479">Metal-binding</keyword>
<proteinExistence type="inferred from homology"/>
<evidence type="ECO:0000256" key="4">
    <source>
        <dbReference type="ARBA" id="ARBA00022989"/>
    </source>
</evidence>
<keyword evidence="10" id="KW-0378">Hydrolase</keyword>
<dbReference type="SUPFAM" id="SSF81653">
    <property type="entry name" value="Calcium ATPase, transduction domain A"/>
    <property type="match status" value="1"/>
</dbReference>
<feature type="transmembrane region" description="Helical" evidence="8">
    <location>
        <begin position="236"/>
        <end position="256"/>
    </location>
</feature>
<keyword evidence="8" id="KW-0067">ATP-binding</keyword>
<keyword evidence="3 8" id="KW-0812">Transmembrane</keyword>
<dbReference type="Gene3D" id="3.40.1110.10">
    <property type="entry name" value="Calcium-transporting ATPase, cytoplasmic domain N"/>
    <property type="match status" value="1"/>
</dbReference>
<dbReference type="RefSeq" id="WP_237559200.1">
    <property type="nucleotide sequence ID" value="NZ_CCEJ010000003.1"/>
</dbReference>
<dbReference type="GO" id="GO:0005886">
    <property type="term" value="C:plasma membrane"/>
    <property type="evidence" value="ECO:0007669"/>
    <property type="project" value="UniProtKB-SubCell"/>
</dbReference>
<dbReference type="PANTHER" id="PTHR48085">
    <property type="entry name" value="CADMIUM/ZINC-TRANSPORTING ATPASE HMA2-RELATED"/>
    <property type="match status" value="1"/>
</dbReference>
<dbReference type="Pfam" id="PF00702">
    <property type="entry name" value="Hydrolase"/>
    <property type="match status" value="1"/>
</dbReference>
<feature type="transmembrane region" description="Helical" evidence="8">
    <location>
        <begin position="36"/>
        <end position="53"/>
    </location>
</feature>
<dbReference type="GO" id="GO:0005524">
    <property type="term" value="F:ATP binding"/>
    <property type="evidence" value="ECO:0007669"/>
    <property type="project" value="UniProtKB-UniRule"/>
</dbReference>
<dbReference type="InterPro" id="IPR001757">
    <property type="entry name" value="P_typ_ATPase"/>
</dbReference>
<comment type="catalytic activity">
    <reaction evidence="7">
        <text>Zn(2+)(in) + ATP + H2O = Zn(2+)(out) + ADP + phosphate + H(+)</text>
        <dbReference type="Rhea" id="RHEA:20621"/>
        <dbReference type="ChEBI" id="CHEBI:15377"/>
        <dbReference type="ChEBI" id="CHEBI:15378"/>
        <dbReference type="ChEBI" id="CHEBI:29105"/>
        <dbReference type="ChEBI" id="CHEBI:30616"/>
        <dbReference type="ChEBI" id="CHEBI:43474"/>
        <dbReference type="ChEBI" id="CHEBI:456216"/>
        <dbReference type="EC" id="7.2.2.12"/>
    </reaction>
</comment>
<dbReference type="InterPro" id="IPR008250">
    <property type="entry name" value="ATPase_P-typ_transduc_dom_A_sf"/>
</dbReference>
<feature type="transmembrane region" description="Helical" evidence="8">
    <location>
        <begin position="601"/>
        <end position="620"/>
    </location>
</feature>
<dbReference type="AlphaFoldDB" id="A0A090CY89"/>
<evidence type="ECO:0000256" key="8">
    <source>
        <dbReference type="RuleBase" id="RU362081"/>
    </source>
</evidence>
<keyword evidence="4 8" id="KW-1133">Transmembrane helix</keyword>
<evidence type="ECO:0000259" key="9">
    <source>
        <dbReference type="Pfam" id="PF00122"/>
    </source>
</evidence>
<dbReference type="InterPro" id="IPR059000">
    <property type="entry name" value="ATPase_P-type_domA"/>
</dbReference>
<dbReference type="PRINTS" id="PR00119">
    <property type="entry name" value="CATATPASE"/>
</dbReference>
<evidence type="ECO:0000256" key="5">
    <source>
        <dbReference type="ARBA" id="ARBA00023136"/>
    </source>
</evidence>
<keyword evidence="5 8" id="KW-0472">Membrane</keyword>
<dbReference type="FunFam" id="2.70.150.10:FF:000002">
    <property type="entry name" value="Copper-transporting ATPase 1, putative"/>
    <property type="match status" value="1"/>
</dbReference>
<dbReference type="InterPro" id="IPR023214">
    <property type="entry name" value="HAD_sf"/>
</dbReference>